<evidence type="ECO:0000256" key="2">
    <source>
        <dbReference type="ARBA" id="ARBA00022741"/>
    </source>
</evidence>
<proteinExistence type="inferred from homology"/>
<dbReference type="PRINTS" id="PR01438">
    <property type="entry name" value="UNVRSLSTRESS"/>
</dbReference>
<dbReference type="AlphaFoldDB" id="A0A1G8B060"/>
<dbReference type="Pfam" id="PF00582">
    <property type="entry name" value="Usp"/>
    <property type="match status" value="2"/>
</dbReference>
<feature type="domain" description="UspA" evidence="4">
    <location>
        <begin position="157"/>
        <end position="293"/>
    </location>
</feature>
<feature type="domain" description="UspA" evidence="4">
    <location>
        <begin position="8"/>
        <end position="146"/>
    </location>
</feature>
<dbReference type="GO" id="GO:0005524">
    <property type="term" value="F:ATP binding"/>
    <property type="evidence" value="ECO:0007669"/>
    <property type="project" value="UniProtKB-KW"/>
</dbReference>
<dbReference type="PANTHER" id="PTHR46268">
    <property type="entry name" value="STRESS RESPONSE PROTEIN NHAX"/>
    <property type="match status" value="1"/>
</dbReference>
<evidence type="ECO:0000256" key="3">
    <source>
        <dbReference type="ARBA" id="ARBA00022840"/>
    </source>
</evidence>
<evidence type="ECO:0000313" key="6">
    <source>
        <dbReference type="Proteomes" id="UP000183263"/>
    </source>
</evidence>
<keyword evidence="6" id="KW-1185">Reference proteome</keyword>
<name>A0A1G8B060_9NOCA</name>
<keyword evidence="2" id="KW-0547">Nucleotide-binding</keyword>
<dbReference type="PANTHER" id="PTHR46268:SF27">
    <property type="entry name" value="UNIVERSAL STRESS PROTEIN RV2623"/>
    <property type="match status" value="1"/>
</dbReference>
<dbReference type="InterPro" id="IPR006015">
    <property type="entry name" value="Universal_stress_UspA"/>
</dbReference>
<comment type="similarity">
    <text evidence="1">Belongs to the universal stress protein A family.</text>
</comment>
<accession>A0A1G8B060</accession>
<reference evidence="5 6" key="1">
    <citation type="submission" date="2016-10" db="EMBL/GenBank/DDBJ databases">
        <authorList>
            <person name="de Groot N.N."/>
        </authorList>
    </citation>
    <scope>NUCLEOTIDE SEQUENCE [LARGE SCALE GENOMIC DNA]</scope>
    <source>
        <strain evidence="5 6">DSM 44892</strain>
    </source>
</reference>
<dbReference type="InterPro" id="IPR006016">
    <property type="entry name" value="UspA"/>
</dbReference>
<dbReference type="EMBL" id="FNDN01000001">
    <property type="protein sequence ID" value="SDH26423.1"/>
    <property type="molecule type" value="Genomic_DNA"/>
</dbReference>
<dbReference type="Gene3D" id="3.40.50.620">
    <property type="entry name" value="HUPs"/>
    <property type="match status" value="2"/>
</dbReference>
<evidence type="ECO:0000313" key="5">
    <source>
        <dbReference type="EMBL" id="SDH26423.1"/>
    </source>
</evidence>
<protein>
    <submittedName>
        <fullName evidence="5">Nucleotide-binding universal stress protein, UspA family</fullName>
    </submittedName>
</protein>
<dbReference type="SUPFAM" id="SSF52402">
    <property type="entry name" value="Adenine nucleotide alpha hydrolases-like"/>
    <property type="match status" value="2"/>
</dbReference>
<dbReference type="InterPro" id="IPR014729">
    <property type="entry name" value="Rossmann-like_a/b/a_fold"/>
</dbReference>
<keyword evidence="3" id="KW-0067">ATP-binding</keyword>
<sequence length="296" mass="30289">MNAPAHRHHVVVGVDGSDTSTGAALWAAALASTWGCTLVVAHAIPQDGTRYSPAAVLAESQFISQLREDAEAIVDAALAAVREAYPSVDVQHSVGAGPAGAFLVDAAAHARAVVLGSTGSGAFRSLLLGSTALHVANRAPCPVTVWRGTHTHPDSSPVVVGVDGSDLSSAAVDSAFEFASFFDAPIVAVHTWQGSPSLGAGGTGLLVDWDTVAQEEEALLGERLSGTAEQYPDVPVRRVAEQGGSADTILREAAGAQLIVVGSHGRGPLLGAMMGSTSQNILHHARCSVTVCRQQD</sequence>
<evidence type="ECO:0000259" key="4">
    <source>
        <dbReference type="Pfam" id="PF00582"/>
    </source>
</evidence>
<gene>
    <name evidence="5" type="ORF">SAMN05444695_101593</name>
</gene>
<evidence type="ECO:0000256" key="1">
    <source>
        <dbReference type="ARBA" id="ARBA00008791"/>
    </source>
</evidence>
<organism evidence="5 6">
    <name type="scientific">Rhodococcus triatomae</name>
    <dbReference type="NCBI Taxonomy" id="300028"/>
    <lineage>
        <taxon>Bacteria</taxon>
        <taxon>Bacillati</taxon>
        <taxon>Actinomycetota</taxon>
        <taxon>Actinomycetes</taxon>
        <taxon>Mycobacteriales</taxon>
        <taxon>Nocardiaceae</taxon>
        <taxon>Rhodococcus</taxon>
    </lineage>
</organism>
<dbReference type="OrthoDB" id="3174546at2"/>
<dbReference type="Proteomes" id="UP000183263">
    <property type="component" value="Unassembled WGS sequence"/>
</dbReference>
<dbReference type="RefSeq" id="WP_072736115.1">
    <property type="nucleotide sequence ID" value="NZ_CP048813.1"/>
</dbReference>